<gene>
    <name evidence="1" type="ORF">RU08_20740</name>
</gene>
<dbReference type="OrthoDB" id="768633at2"/>
<evidence type="ECO:0000313" key="1">
    <source>
        <dbReference type="EMBL" id="KIP96681.1"/>
    </source>
</evidence>
<accession>A0A0D0KBK3</accession>
<organism evidence="1 2">
    <name type="scientific">Pseudomonas fulva</name>
    <dbReference type="NCBI Taxonomy" id="47880"/>
    <lineage>
        <taxon>Bacteria</taxon>
        <taxon>Pseudomonadati</taxon>
        <taxon>Pseudomonadota</taxon>
        <taxon>Gammaproteobacteria</taxon>
        <taxon>Pseudomonadales</taxon>
        <taxon>Pseudomonadaceae</taxon>
        <taxon>Pseudomonas</taxon>
    </lineage>
</organism>
<dbReference type="PROSITE" id="PS51257">
    <property type="entry name" value="PROKAR_LIPOPROTEIN"/>
    <property type="match status" value="1"/>
</dbReference>
<comment type="caution">
    <text evidence="1">The sequence shown here is derived from an EMBL/GenBank/DDBJ whole genome shotgun (WGS) entry which is preliminary data.</text>
</comment>
<dbReference type="RefSeq" id="WP_042555734.1">
    <property type="nucleotide sequence ID" value="NZ_JXQW01000062.1"/>
</dbReference>
<dbReference type="EMBL" id="JXQW01000062">
    <property type="protein sequence ID" value="KIP96681.1"/>
    <property type="molecule type" value="Genomic_DNA"/>
</dbReference>
<dbReference type="Proteomes" id="UP000032068">
    <property type="component" value="Unassembled WGS sequence"/>
</dbReference>
<name>A0A0D0KBK3_9PSED</name>
<proteinExistence type="predicted"/>
<sequence>MYKAMLVMFCLLLGGCGGSDEQGQLTLELGGKAMHFDSRLVAQLAESREHLVIGGRLDDGALSDSYDFELWALGGEITPGTYSLSGSRLVSRYAIQHEGGTEIWSALSDEDGAAFNLRIDSIDDWGVRGSFDGRLKRLGGEGFIEVSEGRFAAPFKLQ</sequence>
<dbReference type="AlphaFoldDB" id="A0A0D0KBK3"/>
<evidence type="ECO:0000313" key="2">
    <source>
        <dbReference type="Proteomes" id="UP000032068"/>
    </source>
</evidence>
<evidence type="ECO:0008006" key="3">
    <source>
        <dbReference type="Google" id="ProtNLM"/>
    </source>
</evidence>
<protein>
    <recommendedName>
        <fullName evidence="3">Lipoprotein</fullName>
    </recommendedName>
</protein>
<reference evidence="1 2" key="1">
    <citation type="submission" date="2014-12" db="EMBL/GenBank/DDBJ databases">
        <title>16Stimator: statistical estimation of ribosomal gene copy numbers from draft genome assemblies.</title>
        <authorList>
            <person name="Perisin M.A."/>
            <person name="Vetter M."/>
            <person name="Gilbert J.A."/>
            <person name="Bergelson J."/>
        </authorList>
    </citation>
    <scope>NUCLEOTIDE SEQUENCE [LARGE SCALE GENOMIC DNA]</scope>
    <source>
        <strain evidence="1 2">MEJ086</strain>
    </source>
</reference>